<dbReference type="Proteomes" id="UP000632766">
    <property type="component" value="Unassembled WGS sequence"/>
</dbReference>
<accession>A0A8J7HZZ3</accession>
<comment type="caution">
    <text evidence="1">The sequence shown here is derived from an EMBL/GenBank/DDBJ whole genome shotgun (WGS) entry which is preliminary data.</text>
</comment>
<reference evidence="1 2" key="1">
    <citation type="journal article" date="2021" name="Int. J. Syst. Evol. Microbiol.">
        <title>Amazonocrinis nigriterrae gen. nov., sp. nov., Atlanticothrix silvestris gen. nov., sp. nov. and Dendronalium phyllosphericum gen. nov., sp. nov., nostocacean cyanobacteria from Brazilian environments.</title>
        <authorList>
            <person name="Alvarenga D.O."/>
            <person name="Andreote A.P.D."/>
            <person name="Branco L.H.Z."/>
            <person name="Delbaje E."/>
            <person name="Cruz R.B."/>
            <person name="Varani A.M."/>
            <person name="Fiore M.F."/>
        </authorList>
    </citation>
    <scope>NUCLEOTIDE SEQUENCE [LARGE SCALE GENOMIC DNA]</scope>
    <source>
        <strain evidence="1 2">CENA67</strain>
    </source>
</reference>
<organism evidence="1 2">
    <name type="scientific">Amazonocrinis nigriterrae CENA67</name>
    <dbReference type="NCBI Taxonomy" id="2794033"/>
    <lineage>
        <taxon>Bacteria</taxon>
        <taxon>Bacillati</taxon>
        <taxon>Cyanobacteriota</taxon>
        <taxon>Cyanophyceae</taxon>
        <taxon>Nostocales</taxon>
        <taxon>Nostocaceae</taxon>
        <taxon>Amazonocrinis</taxon>
        <taxon>Amazonocrinis nigriterrae</taxon>
    </lineage>
</organism>
<dbReference type="AlphaFoldDB" id="A0A8J7HZZ3"/>
<dbReference type="EMBL" id="JAECZC010000102">
    <property type="protein sequence ID" value="MBH8566720.1"/>
    <property type="molecule type" value="Genomic_DNA"/>
</dbReference>
<protein>
    <submittedName>
        <fullName evidence="1">Uncharacterized protein</fullName>
    </submittedName>
</protein>
<dbReference type="RefSeq" id="WP_198128454.1">
    <property type="nucleotide sequence ID" value="NZ_JAECZC010000102.1"/>
</dbReference>
<evidence type="ECO:0000313" key="1">
    <source>
        <dbReference type="EMBL" id="MBH8566720.1"/>
    </source>
</evidence>
<sequence>MATIILRPEKSFPPRNGPVCFDTLTLRPGSNLNVSDEATEQLRSHPDFPQYERWGAIEIISPKAEINPNAPQPSELSTMNVDEAEKVIENCPDIAKLETWLASESRVTVRRAINRRITAIKGGNE</sequence>
<proteinExistence type="predicted"/>
<evidence type="ECO:0000313" key="2">
    <source>
        <dbReference type="Proteomes" id="UP000632766"/>
    </source>
</evidence>
<keyword evidence="2" id="KW-1185">Reference proteome</keyword>
<gene>
    <name evidence="1" type="ORF">I8748_31990</name>
</gene>
<name>A0A8J7HZZ3_9NOST</name>